<evidence type="ECO:0000256" key="8">
    <source>
        <dbReference type="PIRSR" id="PIRSR614732-1"/>
    </source>
</evidence>
<reference evidence="12" key="1">
    <citation type="journal article" date="2020" name="mSystems">
        <title>Genome- and Community-Level Interaction Insights into Carbon Utilization and Element Cycling Functions of Hydrothermarchaeota in Hydrothermal Sediment.</title>
        <authorList>
            <person name="Zhou Z."/>
            <person name="Liu Y."/>
            <person name="Xu W."/>
            <person name="Pan J."/>
            <person name="Luo Z.H."/>
            <person name="Li M."/>
        </authorList>
    </citation>
    <scope>NUCLEOTIDE SEQUENCE [LARGE SCALE GENOMIC DNA]</scope>
    <source>
        <strain evidence="12">SpSt-6</strain>
    </source>
</reference>
<comment type="caution">
    <text evidence="12">The sequence shown here is derived from an EMBL/GenBank/DDBJ whole genome shotgun (WGS) entry which is preliminary data.</text>
</comment>
<comment type="catalytic activity">
    <reaction evidence="6 7 10">
        <text>orotidine 5'-phosphate + H(+) = UMP + CO2</text>
        <dbReference type="Rhea" id="RHEA:11596"/>
        <dbReference type="ChEBI" id="CHEBI:15378"/>
        <dbReference type="ChEBI" id="CHEBI:16526"/>
        <dbReference type="ChEBI" id="CHEBI:57538"/>
        <dbReference type="ChEBI" id="CHEBI:57865"/>
        <dbReference type="EC" id="4.1.1.23"/>
    </reaction>
</comment>
<dbReference type="InterPro" id="IPR001754">
    <property type="entry name" value="OMPdeCOase_dom"/>
</dbReference>
<comment type="function">
    <text evidence="1 7">Catalyzes the decarboxylation of orotidine 5'-monophosphate (OMP) to uridine 5'-monophosphate (UMP).</text>
</comment>
<evidence type="ECO:0000256" key="6">
    <source>
        <dbReference type="ARBA" id="ARBA00049157"/>
    </source>
</evidence>
<feature type="binding site" evidence="7 9">
    <location>
        <position position="122"/>
    </location>
    <ligand>
        <name>substrate</name>
    </ligand>
</feature>
<dbReference type="InterPro" id="IPR047596">
    <property type="entry name" value="OMPdecase_bac"/>
</dbReference>
<proteinExistence type="inferred from homology"/>
<dbReference type="Pfam" id="PF00215">
    <property type="entry name" value="OMPdecase"/>
    <property type="match status" value="1"/>
</dbReference>
<feature type="binding site" evidence="7 9">
    <location>
        <position position="38"/>
    </location>
    <ligand>
        <name>substrate</name>
    </ligand>
</feature>
<dbReference type="Gene3D" id="3.20.20.70">
    <property type="entry name" value="Aldolase class I"/>
    <property type="match status" value="1"/>
</dbReference>
<evidence type="ECO:0000256" key="10">
    <source>
        <dbReference type="RuleBase" id="RU000512"/>
    </source>
</evidence>
<dbReference type="PANTHER" id="PTHR32119:SF2">
    <property type="entry name" value="OROTIDINE 5'-PHOSPHATE DECARBOXYLASE"/>
    <property type="match status" value="1"/>
</dbReference>
<sequence length="245" mass="27340">MKNSKKPEEIIVFPLDVSDLKEALYWVERLNGLVGVFKIGLELFTSCGPKVIKEIKKISEQKIFLDLKLYDIPNTLTKVIKVISELGVDWVTVHTLSGRSALESVVKSASNNLKIIAVTILTSLDRADLMELGFYSELARDIKELVFKLAQIAYKTGCDGIVCSAKEVEKIKEAFPELITIVPGIRWEKGKDDQLRVATPYEAVLAGADYLVIGRPIRESSSPEEVCQKIAEEIKKAWMAKNDPS</sequence>
<dbReference type="SUPFAM" id="SSF51366">
    <property type="entry name" value="Ribulose-phoshate binding barrel"/>
    <property type="match status" value="1"/>
</dbReference>
<comment type="pathway">
    <text evidence="2 7 10">Pyrimidine metabolism; UMP biosynthesis via de novo pathway; UMP from orotate: step 2/2.</text>
</comment>
<keyword evidence="3 7" id="KW-0210">Decarboxylase</keyword>
<keyword evidence="4 7" id="KW-0665">Pyrimidine biosynthesis</keyword>
<dbReference type="PROSITE" id="PS00156">
    <property type="entry name" value="OMPDECASE"/>
    <property type="match status" value="1"/>
</dbReference>
<organism evidence="12">
    <name type="scientific">Thermodesulfobacterium geofontis</name>
    <dbReference type="NCBI Taxonomy" id="1295609"/>
    <lineage>
        <taxon>Bacteria</taxon>
        <taxon>Pseudomonadati</taxon>
        <taxon>Thermodesulfobacteriota</taxon>
        <taxon>Thermodesulfobacteria</taxon>
        <taxon>Thermodesulfobacteriales</taxon>
        <taxon>Thermodesulfobacteriaceae</taxon>
        <taxon>Thermodesulfobacterium</taxon>
    </lineage>
</organism>
<feature type="active site" description="Proton donor" evidence="7">
    <location>
        <position position="68"/>
    </location>
</feature>
<dbReference type="InterPro" id="IPR011060">
    <property type="entry name" value="RibuloseP-bd_barrel"/>
</dbReference>
<dbReference type="NCBIfam" id="NF001273">
    <property type="entry name" value="PRK00230.1"/>
    <property type="match status" value="1"/>
</dbReference>
<feature type="domain" description="Orotidine 5'-phosphate decarboxylase" evidence="11">
    <location>
        <begin position="10"/>
        <end position="230"/>
    </location>
</feature>
<evidence type="ECO:0000256" key="9">
    <source>
        <dbReference type="PIRSR" id="PIRSR614732-2"/>
    </source>
</evidence>
<feature type="binding site" evidence="7 9">
    <location>
        <position position="194"/>
    </location>
    <ligand>
        <name>substrate</name>
    </ligand>
</feature>
<dbReference type="CDD" id="cd04725">
    <property type="entry name" value="OMP_decarboxylase_like"/>
    <property type="match status" value="1"/>
</dbReference>
<evidence type="ECO:0000313" key="12">
    <source>
        <dbReference type="EMBL" id="HGQ86275.1"/>
    </source>
</evidence>
<dbReference type="InterPro" id="IPR014732">
    <property type="entry name" value="OMPdecase"/>
</dbReference>
<dbReference type="AlphaFoldDB" id="A0A7C4JS96"/>
<evidence type="ECO:0000256" key="2">
    <source>
        <dbReference type="ARBA" id="ARBA00004861"/>
    </source>
</evidence>
<comment type="similarity">
    <text evidence="7">Belongs to the OMP decarboxylase family. Type 1 subfamily.</text>
</comment>
<dbReference type="NCBIfam" id="TIGR01740">
    <property type="entry name" value="pyrF"/>
    <property type="match status" value="1"/>
</dbReference>
<feature type="active site" description="For OMPdecase activity" evidence="8">
    <location>
        <position position="66"/>
    </location>
</feature>
<dbReference type="SMART" id="SM00934">
    <property type="entry name" value="OMPdecase"/>
    <property type="match status" value="1"/>
</dbReference>
<feature type="active site" description="For OMPdecase activity" evidence="8">
    <location>
        <position position="68"/>
    </location>
</feature>
<dbReference type="PANTHER" id="PTHR32119">
    <property type="entry name" value="OROTIDINE 5'-PHOSPHATE DECARBOXYLASE"/>
    <property type="match status" value="1"/>
</dbReference>
<evidence type="ECO:0000256" key="7">
    <source>
        <dbReference type="HAMAP-Rule" id="MF_01200"/>
    </source>
</evidence>
<evidence type="ECO:0000256" key="1">
    <source>
        <dbReference type="ARBA" id="ARBA00002356"/>
    </source>
</evidence>
<dbReference type="InterPro" id="IPR013785">
    <property type="entry name" value="Aldolase_TIM"/>
</dbReference>
<evidence type="ECO:0000256" key="5">
    <source>
        <dbReference type="ARBA" id="ARBA00023239"/>
    </source>
</evidence>
<feature type="active site" description="For OMPdecase activity" evidence="8">
    <location>
        <position position="71"/>
    </location>
</feature>
<evidence type="ECO:0000259" key="11">
    <source>
        <dbReference type="SMART" id="SM00934"/>
    </source>
</evidence>
<gene>
    <name evidence="7" type="primary">pyrF</name>
    <name evidence="12" type="ORF">ENT66_08380</name>
</gene>
<evidence type="ECO:0000256" key="4">
    <source>
        <dbReference type="ARBA" id="ARBA00022975"/>
    </source>
</evidence>
<name>A0A7C4JS96_9BACT</name>
<dbReference type="InterPro" id="IPR018089">
    <property type="entry name" value="OMPdecase_AS"/>
</dbReference>
<dbReference type="GO" id="GO:0006207">
    <property type="term" value="P:'de novo' pyrimidine nucleobase biosynthetic process"/>
    <property type="evidence" value="ECO:0007669"/>
    <property type="project" value="InterPro"/>
</dbReference>
<dbReference type="EMBL" id="DSZN01000127">
    <property type="protein sequence ID" value="HGQ86275.1"/>
    <property type="molecule type" value="Genomic_DNA"/>
</dbReference>
<feature type="binding site" evidence="7 9">
    <location>
        <position position="214"/>
    </location>
    <ligand>
        <name>substrate</name>
    </ligand>
</feature>
<comment type="subunit">
    <text evidence="7">Homodimer.</text>
</comment>
<feature type="binding site" evidence="7 9">
    <location>
        <position position="16"/>
    </location>
    <ligand>
        <name>substrate</name>
    </ligand>
</feature>
<accession>A0A7C4JS96</accession>
<evidence type="ECO:0000256" key="3">
    <source>
        <dbReference type="ARBA" id="ARBA00022793"/>
    </source>
</evidence>
<keyword evidence="5 7" id="KW-0456">Lyase</keyword>
<dbReference type="GO" id="GO:0004590">
    <property type="term" value="F:orotidine-5'-phosphate decarboxylase activity"/>
    <property type="evidence" value="ECO:0007669"/>
    <property type="project" value="UniProtKB-UniRule"/>
</dbReference>
<feature type="binding site" evidence="7 9">
    <location>
        <position position="186"/>
    </location>
    <ligand>
        <name>substrate</name>
    </ligand>
</feature>
<dbReference type="GO" id="GO:0044205">
    <property type="term" value="P:'de novo' UMP biosynthetic process"/>
    <property type="evidence" value="ECO:0007669"/>
    <property type="project" value="UniProtKB-UniRule"/>
</dbReference>
<dbReference type="GO" id="GO:0005829">
    <property type="term" value="C:cytosol"/>
    <property type="evidence" value="ECO:0007669"/>
    <property type="project" value="TreeGrafter"/>
</dbReference>
<feature type="binding site" evidence="7 9">
    <location>
        <position position="215"/>
    </location>
    <ligand>
        <name>substrate</name>
    </ligand>
</feature>
<dbReference type="EC" id="4.1.1.23" evidence="7"/>
<feature type="binding site" evidence="7">
    <location>
        <begin position="66"/>
        <end position="75"/>
    </location>
    <ligand>
        <name>substrate</name>
    </ligand>
</feature>
<dbReference type="HAMAP" id="MF_01200_B">
    <property type="entry name" value="OMPdecase_type1_B"/>
    <property type="match status" value="1"/>
</dbReference>
<dbReference type="UniPathway" id="UPA00070">
    <property type="reaction ID" value="UER00120"/>
</dbReference>
<protein>
    <recommendedName>
        <fullName evidence="7">Orotidine 5'-phosphate decarboxylase</fullName>
        <ecNumber evidence="7">4.1.1.23</ecNumber>
    </recommendedName>
    <alternativeName>
        <fullName evidence="7">OMP decarboxylase</fullName>
        <shortName evidence="7">OMPDCase</shortName>
        <shortName evidence="7">OMPdecase</shortName>
    </alternativeName>
</protein>